<name>A0A4U0FFX9_9BACL</name>
<dbReference type="Pfam" id="PF13531">
    <property type="entry name" value="SBP_bac_11"/>
    <property type="match status" value="1"/>
</dbReference>
<dbReference type="GO" id="GO:0046872">
    <property type="term" value="F:metal ion binding"/>
    <property type="evidence" value="ECO:0007669"/>
    <property type="project" value="UniProtKB-KW"/>
</dbReference>
<dbReference type="SUPFAM" id="SSF53850">
    <property type="entry name" value="Periplasmic binding protein-like II"/>
    <property type="match status" value="1"/>
</dbReference>
<proteinExistence type="inferred from homology"/>
<dbReference type="PROSITE" id="PS51257">
    <property type="entry name" value="PROKAR_LIPOPROTEIN"/>
    <property type="match status" value="1"/>
</dbReference>
<evidence type="ECO:0000256" key="3">
    <source>
        <dbReference type="ARBA" id="ARBA00022723"/>
    </source>
</evidence>
<dbReference type="InterPro" id="IPR041879">
    <property type="entry name" value="YvgL-like_PBP2"/>
</dbReference>
<dbReference type="Gene3D" id="3.40.190.10">
    <property type="entry name" value="Periplasmic binding protein-like II"/>
    <property type="match status" value="2"/>
</dbReference>
<dbReference type="Proteomes" id="UP000309673">
    <property type="component" value="Unassembled WGS sequence"/>
</dbReference>
<reference evidence="6 7" key="1">
    <citation type="submission" date="2019-04" db="EMBL/GenBank/DDBJ databases">
        <title>Cohnella sp. nov., isolated from soil.</title>
        <authorList>
            <person name="Kim W."/>
        </authorList>
    </citation>
    <scope>NUCLEOTIDE SEQUENCE [LARGE SCALE GENOMIC DNA]</scope>
    <source>
        <strain evidence="6 7">CAU 1483</strain>
    </source>
</reference>
<evidence type="ECO:0000256" key="1">
    <source>
        <dbReference type="ARBA" id="ARBA00009175"/>
    </source>
</evidence>
<dbReference type="GO" id="GO:0030973">
    <property type="term" value="F:molybdate ion binding"/>
    <property type="evidence" value="ECO:0007669"/>
    <property type="project" value="TreeGrafter"/>
</dbReference>
<dbReference type="GO" id="GO:0015689">
    <property type="term" value="P:molybdate ion transport"/>
    <property type="evidence" value="ECO:0007669"/>
    <property type="project" value="InterPro"/>
</dbReference>
<feature type="binding site" evidence="5">
    <location>
        <position position="72"/>
    </location>
    <ligand>
        <name>molybdate</name>
        <dbReference type="ChEBI" id="CHEBI:36264"/>
    </ligand>
</feature>
<dbReference type="GO" id="GO:1901359">
    <property type="term" value="F:tungstate binding"/>
    <property type="evidence" value="ECO:0007669"/>
    <property type="project" value="UniProtKB-ARBA"/>
</dbReference>
<feature type="binding site" evidence="5">
    <location>
        <position position="152"/>
    </location>
    <ligand>
        <name>molybdate</name>
        <dbReference type="ChEBI" id="CHEBI:36264"/>
    </ligand>
</feature>
<gene>
    <name evidence="6" type="primary">modA</name>
    <name evidence="6" type="ORF">E5161_00265</name>
</gene>
<evidence type="ECO:0000313" key="7">
    <source>
        <dbReference type="Proteomes" id="UP000309673"/>
    </source>
</evidence>
<dbReference type="NCBIfam" id="TIGR01256">
    <property type="entry name" value="modA"/>
    <property type="match status" value="1"/>
</dbReference>
<keyword evidence="2 5" id="KW-0500">Molybdenum</keyword>
<keyword evidence="7" id="KW-1185">Reference proteome</keyword>
<comment type="similarity">
    <text evidence="1">Belongs to the bacterial solute-binding protein ModA family.</text>
</comment>
<comment type="caution">
    <text evidence="6">The sequence shown here is derived from an EMBL/GenBank/DDBJ whole genome shotgun (WGS) entry which is preliminary data.</text>
</comment>
<evidence type="ECO:0000256" key="2">
    <source>
        <dbReference type="ARBA" id="ARBA00022505"/>
    </source>
</evidence>
<dbReference type="AlphaFoldDB" id="A0A4U0FFX9"/>
<dbReference type="OrthoDB" id="9785015at2"/>
<dbReference type="InterPro" id="IPR050682">
    <property type="entry name" value="ModA/WtpA"/>
</dbReference>
<dbReference type="CDD" id="cd13537">
    <property type="entry name" value="PBP2_YvgL_like"/>
    <property type="match status" value="1"/>
</dbReference>
<keyword evidence="3 5" id="KW-0479">Metal-binding</keyword>
<protein>
    <submittedName>
        <fullName evidence="6">Molybdate ABC transporter substrate-binding protein</fullName>
    </submittedName>
</protein>
<accession>A0A4U0FFX9</accession>
<feature type="binding site" evidence="5">
    <location>
        <position position="44"/>
    </location>
    <ligand>
        <name>molybdate</name>
        <dbReference type="ChEBI" id="CHEBI:36264"/>
    </ligand>
</feature>
<feature type="binding site" evidence="5">
    <location>
        <position position="197"/>
    </location>
    <ligand>
        <name>molybdate</name>
        <dbReference type="ChEBI" id="CHEBI:36264"/>
    </ligand>
</feature>
<sequence length="264" mass="28857">MPRQSMITLPGYVILLAFMVFLTSSCGRGGEPGGKMILVSAAVSLKESVEEIAAAYESRHPDIRIRFNYGSSGTLQKQIEQGAPADLFLSAGRKQMDVLSSQNLVKQSTLALTNRLVLIAPADTKGSGSVAEQLLAPGIRKVAMGEPDSVPAGEYALQAMKVLGMWEKLQSKLVYAHDVRQVLAYVETGNADFGFVYRTDAIHSRKVRLAAEIPETSHEPIVYPFGLLSGSRHEKEAADFFRYLNSEPAMKIFEKNGFITTQNT</sequence>
<dbReference type="EMBL" id="SUPK01000001">
    <property type="protein sequence ID" value="TJY43883.1"/>
    <property type="molecule type" value="Genomic_DNA"/>
</dbReference>
<dbReference type="PIRSF" id="PIRSF004846">
    <property type="entry name" value="ModA"/>
    <property type="match status" value="1"/>
</dbReference>
<dbReference type="FunFam" id="3.40.190.10:FF:000035">
    <property type="entry name" value="Molybdate ABC transporter substrate-binding protein"/>
    <property type="match status" value="1"/>
</dbReference>
<evidence type="ECO:0000256" key="4">
    <source>
        <dbReference type="ARBA" id="ARBA00022729"/>
    </source>
</evidence>
<evidence type="ECO:0000256" key="5">
    <source>
        <dbReference type="PIRSR" id="PIRSR004846-1"/>
    </source>
</evidence>
<dbReference type="InterPro" id="IPR005950">
    <property type="entry name" value="ModA"/>
</dbReference>
<dbReference type="PANTHER" id="PTHR30632:SF0">
    <property type="entry name" value="SULFATE-BINDING PROTEIN"/>
    <property type="match status" value="1"/>
</dbReference>
<organism evidence="6 7">
    <name type="scientific">Cohnella pontilimi</name>
    <dbReference type="NCBI Taxonomy" id="2564100"/>
    <lineage>
        <taxon>Bacteria</taxon>
        <taxon>Bacillati</taxon>
        <taxon>Bacillota</taxon>
        <taxon>Bacilli</taxon>
        <taxon>Bacillales</taxon>
        <taxon>Paenibacillaceae</taxon>
        <taxon>Cohnella</taxon>
    </lineage>
</organism>
<dbReference type="PANTHER" id="PTHR30632">
    <property type="entry name" value="MOLYBDATE-BINDING PERIPLASMIC PROTEIN"/>
    <property type="match status" value="1"/>
</dbReference>
<evidence type="ECO:0000313" key="6">
    <source>
        <dbReference type="EMBL" id="TJY43883.1"/>
    </source>
</evidence>
<keyword evidence="4" id="KW-0732">Signal</keyword>
<feature type="binding site" evidence="5">
    <location>
        <position position="179"/>
    </location>
    <ligand>
        <name>molybdate</name>
        <dbReference type="ChEBI" id="CHEBI:36264"/>
    </ligand>
</feature>